<protein>
    <submittedName>
        <fullName evidence="1">Uncharacterized protein</fullName>
    </submittedName>
</protein>
<dbReference type="AlphaFoldDB" id="A0A4R7ZVT6"/>
<organism evidence="1 2">
    <name type="scientific">Breznakia blatticola</name>
    <dbReference type="NCBI Taxonomy" id="1754012"/>
    <lineage>
        <taxon>Bacteria</taxon>
        <taxon>Bacillati</taxon>
        <taxon>Bacillota</taxon>
        <taxon>Erysipelotrichia</taxon>
        <taxon>Erysipelotrichales</taxon>
        <taxon>Erysipelotrichaceae</taxon>
        <taxon>Breznakia</taxon>
    </lineage>
</organism>
<accession>A0A4R7ZVT6</accession>
<comment type="caution">
    <text evidence="1">The sequence shown here is derived from an EMBL/GenBank/DDBJ whole genome shotgun (WGS) entry which is preliminary data.</text>
</comment>
<evidence type="ECO:0000313" key="1">
    <source>
        <dbReference type="EMBL" id="TDW20978.1"/>
    </source>
</evidence>
<sequence>MAQISDNGVITYFSFLLFEKKFIAVLTTRYIARNKQIHFAAVYESGSVIIFPTYRIINIANICMIKEIPVAILICLGSTLCAPPSVYSPRGKPKVTSSVRIATKLNSNAPSNAYITYFYPIDFFSKSIDVRVPA</sequence>
<reference evidence="1 2" key="1">
    <citation type="submission" date="2019-03" db="EMBL/GenBank/DDBJ databases">
        <title>Genomic Encyclopedia of Type Strains, Phase IV (KMG-IV): sequencing the most valuable type-strain genomes for metagenomic binning, comparative biology and taxonomic classification.</title>
        <authorList>
            <person name="Goeker M."/>
        </authorList>
    </citation>
    <scope>NUCLEOTIDE SEQUENCE [LARGE SCALE GENOMIC DNA]</scope>
    <source>
        <strain evidence="1 2">DSM 28867</strain>
    </source>
</reference>
<dbReference type="RefSeq" id="WP_208318297.1">
    <property type="nucleotide sequence ID" value="NZ_SODD01000009.1"/>
</dbReference>
<evidence type="ECO:0000313" key="2">
    <source>
        <dbReference type="Proteomes" id="UP000294743"/>
    </source>
</evidence>
<gene>
    <name evidence="1" type="ORF">EDD63_10913</name>
</gene>
<name>A0A4R7ZVT6_9FIRM</name>
<dbReference type="Proteomes" id="UP000294743">
    <property type="component" value="Unassembled WGS sequence"/>
</dbReference>
<dbReference type="EMBL" id="SODD01000009">
    <property type="protein sequence ID" value="TDW20978.1"/>
    <property type="molecule type" value="Genomic_DNA"/>
</dbReference>
<proteinExistence type="predicted"/>
<keyword evidence="2" id="KW-1185">Reference proteome</keyword>